<dbReference type="PANTHER" id="PTHR21319">
    <property type="entry name" value="RING FINGER AND CHY ZINC FINGER DOMAIN-CONTAINING PROTEIN 1"/>
    <property type="match status" value="1"/>
</dbReference>
<reference evidence="8 9" key="1">
    <citation type="journal article" date="2016" name="Mol. Biol. Evol.">
        <title>Genome-Wide Survey of Gut Fungi (Harpellales) Reveals the First Horizontally Transferred Ubiquitin Gene from a Mosquito Host.</title>
        <authorList>
            <person name="Wang Y."/>
            <person name="White M.M."/>
            <person name="Kvist S."/>
            <person name="Moncalvo J.M."/>
        </authorList>
    </citation>
    <scope>NUCLEOTIDE SEQUENCE [LARGE SCALE GENOMIC DNA]</scope>
    <source>
        <strain evidence="8 9">ALG-7-W6</strain>
    </source>
</reference>
<evidence type="ECO:0000313" key="9">
    <source>
        <dbReference type="Proteomes" id="UP000187455"/>
    </source>
</evidence>
<dbReference type="GO" id="GO:0006511">
    <property type="term" value="P:ubiquitin-dependent protein catabolic process"/>
    <property type="evidence" value="ECO:0007669"/>
    <property type="project" value="TreeGrafter"/>
</dbReference>
<keyword evidence="2 4" id="KW-0863">Zinc-finger</keyword>
<organism evidence="8 9">
    <name type="scientific">Smittium mucronatum</name>
    <dbReference type="NCBI Taxonomy" id="133383"/>
    <lineage>
        <taxon>Eukaryota</taxon>
        <taxon>Fungi</taxon>
        <taxon>Fungi incertae sedis</taxon>
        <taxon>Zoopagomycota</taxon>
        <taxon>Kickxellomycotina</taxon>
        <taxon>Harpellomycetes</taxon>
        <taxon>Harpellales</taxon>
        <taxon>Legeriomycetaceae</taxon>
        <taxon>Smittium</taxon>
    </lineage>
</organism>
<dbReference type="PANTHER" id="PTHR21319:SF0">
    <property type="entry name" value="AND RING FINGER DOMAIN PROTEIN, PUTATIVE (AFU_ORTHOLOGUE AFUA_1G08900)-RELATED"/>
    <property type="match status" value="1"/>
</dbReference>
<dbReference type="STRING" id="133383.A0A1R0H414"/>
<dbReference type="Pfam" id="PF13639">
    <property type="entry name" value="zf-RING_2"/>
    <property type="match status" value="1"/>
</dbReference>
<dbReference type="PROSITE" id="PS51266">
    <property type="entry name" value="ZF_CHY"/>
    <property type="match status" value="1"/>
</dbReference>
<accession>A0A1R0H414</accession>
<dbReference type="GO" id="GO:0061630">
    <property type="term" value="F:ubiquitin protein ligase activity"/>
    <property type="evidence" value="ECO:0007669"/>
    <property type="project" value="TreeGrafter"/>
</dbReference>
<comment type="caution">
    <text evidence="8">The sequence shown here is derived from an EMBL/GenBank/DDBJ whole genome shotgun (WGS) entry which is preliminary data.</text>
</comment>
<evidence type="ECO:0000256" key="2">
    <source>
        <dbReference type="ARBA" id="ARBA00022771"/>
    </source>
</evidence>
<dbReference type="InterPro" id="IPR001841">
    <property type="entry name" value="Znf_RING"/>
</dbReference>
<evidence type="ECO:0000256" key="3">
    <source>
        <dbReference type="ARBA" id="ARBA00022833"/>
    </source>
</evidence>
<dbReference type="Gene3D" id="2.20.28.10">
    <property type="match status" value="1"/>
</dbReference>
<gene>
    <name evidence="8" type="ORF">AYI68_g1962</name>
</gene>
<dbReference type="Pfam" id="PF14599">
    <property type="entry name" value="zinc_ribbon_6"/>
    <property type="match status" value="1"/>
</dbReference>
<dbReference type="PROSITE" id="PS50089">
    <property type="entry name" value="ZF_RING_2"/>
    <property type="match status" value="1"/>
</dbReference>
<dbReference type="GO" id="GO:0008270">
    <property type="term" value="F:zinc ion binding"/>
    <property type="evidence" value="ECO:0007669"/>
    <property type="project" value="UniProtKB-KW"/>
</dbReference>
<feature type="domain" description="CHY-type" evidence="6">
    <location>
        <begin position="16"/>
        <end position="83"/>
    </location>
</feature>
<dbReference type="InterPro" id="IPR039512">
    <property type="entry name" value="RCHY1_zinc-ribbon"/>
</dbReference>
<evidence type="ECO:0000256" key="4">
    <source>
        <dbReference type="PROSITE-ProRule" id="PRU00601"/>
    </source>
</evidence>
<dbReference type="Proteomes" id="UP000187455">
    <property type="component" value="Unassembled WGS sequence"/>
</dbReference>
<evidence type="ECO:0000259" key="6">
    <source>
        <dbReference type="PROSITE" id="PS51266"/>
    </source>
</evidence>
<keyword evidence="9" id="KW-1185">Reference proteome</keyword>
<evidence type="ECO:0000256" key="1">
    <source>
        <dbReference type="ARBA" id="ARBA00022723"/>
    </source>
</evidence>
<dbReference type="SUPFAM" id="SSF161245">
    <property type="entry name" value="Zinc hairpin stack"/>
    <property type="match status" value="1"/>
</dbReference>
<dbReference type="SUPFAM" id="SSF57850">
    <property type="entry name" value="RING/U-box"/>
    <property type="match status" value="1"/>
</dbReference>
<protein>
    <submittedName>
        <fullName evidence="8">RING finger and CHY zinc finger domain-containing protein 1</fullName>
    </submittedName>
</protein>
<dbReference type="SUPFAM" id="SSF161219">
    <property type="entry name" value="CHY zinc finger-like"/>
    <property type="match status" value="1"/>
</dbReference>
<dbReference type="GO" id="GO:0005634">
    <property type="term" value="C:nucleus"/>
    <property type="evidence" value="ECO:0007669"/>
    <property type="project" value="TreeGrafter"/>
</dbReference>
<name>A0A1R0H414_9FUNG</name>
<sequence length="281" mass="32195">MVAVQVSDVLSTQIKNFELPTGCSHYNIRAKIKAPCCGNFYWCRLCHDESENHEINRFDVSEMQCQLCHTLQPIGLYCVSCNSAVADYYCDICKLLTNNFEHIPSSSEDPEHKIISNVYHCDKCGICRKGKREDFFHCDNCSACLSIDLYENHICIENNLRSNCPICMENLFTSTENVVILACGHPIHQRCANELVSFSDRMNETIPTCPLCHKSIIEPSIHNELMDRVLASQPMPEEYKSHKSLIFCNDCRTRSTVPYHFVYHKCTNCGSYNTTIRSQLH</sequence>
<dbReference type="InterPro" id="IPR008913">
    <property type="entry name" value="Znf_CHY"/>
</dbReference>
<dbReference type="Pfam" id="PF05495">
    <property type="entry name" value="zf-CHY"/>
    <property type="match status" value="1"/>
</dbReference>
<evidence type="ECO:0000313" key="8">
    <source>
        <dbReference type="EMBL" id="OLY83890.1"/>
    </source>
</evidence>
<evidence type="ECO:0000259" key="7">
    <source>
        <dbReference type="PROSITE" id="PS51270"/>
    </source>
</evidence>
<dbReference type="SMART" id="SM00184">
    <property type="entry name" value="RING"/>
    <property type="match status" value="1"/>
</dbReference>
<dbReference type="InterPro" id="IPR013083">
    <property type="entry name" value="Znf_RING/FYVE/PHD"/>
</dbReference>
<evidence type="ECO:0000259" key="5">
    <source>
        <dbReference type="PROSITE" id="PS50089"/>
    </source>
</evidence>
<dbReference type="EMBL" id="LSSL01000711">
    <property type="protein sequence ID" value="OLY83890.1"/>
    <property type="molecule type" value="Genomic_DNA"/>
</dbReference>
<dbReference type="PROSITE" id="PS51270">
    <property type="entry name" value="ZF_CTCHY"/>
    <property type="match status" value="1"/>
</dbReference>
<dbReference type="Gene3D" id="3.30.40.10">
    <property type="entry name" value="Zinc/RING finger domain, C3HC4 (zinc finger)"/>
    <property type="match status" value="1"/>
</dbReference>
<dbReference type="AlphaFoldDB" id="A0A1R0H414"/>
<feature type="domain" description="CTCHY-type" evidence="7">
    <location>
        <begin position="85"/>
        <end position="163"/>
    </location>
</feature>
<dbReference type="GO" id="GO:0016567">
    <property type="term" value="P:protein ubiquitination"/>
    <property type="evidence" value="ECO:0007669"/>
    <property type="project" value="TreeGrafter"/>
</dbReference>
<feature type="domain" description="RING-type" evidence="5">
    <location>
        <begin position="164"/>
        <end position="213"/>
    </location>
</feature>
<dbReference type="OrthoDB" id="411372at2759"/>
<dbReference type="InterPro" id="IPR037274">
    <property type="entry name" value="Znf_CHY_sf"/>
</dbReference>
<keyword evidence="1" id="KW-0479">Metal-binding</keyword>
<dbReference type="InterPro" id="IPR017921">
    <property type="entry name" value="Znf_CTCHY"/>
</dbReference>
<keyword evidence="3" id="KW-0862">Zinc</keyword>
<proteinExistence type="predicted"/>
<dbReference type="InterPro" id="IPR037275">
    <property type="entry name" value="Znf_CTCHY_sf"/>
</dbReference>